<proteinExistence type="predicted"/>
<dbReference type="AlphaFoldDB" id="A0A5B9MM96"/>
<name>A0A5B9MM96_9BACT</name>
<dbReference type="KEGG" id="smam:Mal15_62170"/>
<evidence type="ECO:0000313" key="1">
    <source>
        <dbReference type="EMBL" id="QEG02134.1"/>
    </source>
</evidence>
<organism evidence="1 2">
    <name type="scientific">Stieleria maiorica</name>
    <dbReference type="NCBI Taxonomy" id="2795974"/>
    <lineage>
        <taxon>Bacteria</taxon>
        <taxon>Pseudomonadati</taxon>
        <taxon>Planctomycetota</taxon>
        <taxon>Planctomycetia</taxon>
        <taxon>Pirellulales</taxon>
        <taxon>Pirellulaceae</taxon>
        <taxon>Stieleria</taxon>
    </lineage>
</organism>
<gene>
    <name evidence="1" type="ORF">Mal15_62170</name>
</gene>
<dbReference type="EMBL" id="CP036264">
    <property type="protein sequence ID" value="QEG02134.1"/>
    <property type="molecule type" value="Genomic_DNA"/>
</dbReference>
<accession>A0A5B9MM96</accession>
<evidence type="ECO:0000313" key="2">
    <source>
        <dbReference type="Proteomes" id="UP000321353"/>
    </source>
</evidence>
<protein>
    <submittedName>
        <fullName evidence="1">Uncharacterized protein</fullName>
    </submittedName>
</protein>
<dbReference type="RefSeq" id="WP_147871105.1">
    <property type="nucleotide sequence ID" value="NZ_CP036264.1"/>
</dbReference>
<keyword evidence="2" id="KW-1185">Reference proteome</keyword>
<sequence>MHSLLLAVSVFSVAIGGAGTLRSPANAQDVIVRPAYPSRIPYRVRWAAYDPYFAVTSRIYAQADLIRAQGDAAVSFAYARNLNADAYSKELDNWIKELRVYWDRKTLAEQKKLELEHVRQIKRMRYLNDQKWQNSRFWDRLKNHPELSSSRIKNGSALNFMLARLAATSLPYRYDPANSRFSDDALGQLSLDKSLLANVTLKQGPFKFSADHDVDETIQLWPYILRWEEFDDARQTFQRMRARVVNESTERGQASVAGIQELHQSLVALTNVFHRSKHVADWVKQHRRYTQFHAADRFLQELDREIVQLEKTGDIRPLRGQSGYSPDTDGSNLISLLCFMNRNGVEFAPASPGGEFAYHNLFVLMRGLYLTVAEEDESLRPENLGELATP</sequence>
<dbReference type="Proteomes" id="UP000321353">
    <property type="component" value="Chromosome"/>
</dbReference>
<reference evidence="1 2" key="1">
    <citation type="submission" date="2019-02" db="EMBL/GenBank/DDBJ databases">
        <title>Planctomycetal bacteria perform biofilm scaping via a novel small molecule.</title>
        <authorList>
            <person name="Jeske O."/>
            <person name="Boedeker C."/>
            <person name="Wiegand S."/>
            <person name="Breitling P."/>
            <person name="Kallscheuer N."/>
            <person name="Jogler M."/>
            <person name="Rohde M."/>
            <person name="Petersen J."/>
            <person name="Medema M.H."/>
            <person name="Surup F."/>
            <person name="Jogler C."/>
        </authorList>
    </citation>
    <scope>NUCLEOTIDE SEQUENCE [LARGE SCALE GENOMIC DNA]</scope>
    <source>
        <strain evidence="1 2">Mal15</strain>
    </source>
</reference>